<dbReference type="Proteomes" id="UP000095228">
    <property type="component" value="Chromosome"/>
</dbReference>
<proteinExistence type="predicted"/>
<feature type="signal peptide" evidence="1">
    <location>
        <begin position="1"/>
        <end position="21"/>
    </location>
</feature>
<dbReference type="KEGG" id="obg:Verru16b_03004"/>
<evidence type="ECO:0000256" key="1">
    <source>
        <dbReference type="SAM" id="SignalP"/>
    </source>
</evidence>
<dbReference type="AlphaFoldDB" id="A0A1D8AYD9"/>
<feature type="chain" id="PRO_5009105380" evidence="1">
    <location>
        <begin position="22"/>
        <end position="221"/>
    </location>
</feature>
<evidence type="ECO:0000313" key="3">
    <source>
        <dbReference type="Proteomes" id="UP000095228"/>
    </source>
</evidence>
<dbReference type="OrthoDB" id="191917at2"/>
<name>A0A1D8AYD9_9BACT</name>
<gene>
    <name evidence="2" type="ORF">Verru16b_03004</name>
</gene>
<evidence type="ECO:0000313" key="2">
    <source>
        <dbReference type="EMBL" id="AOS45913.1"/>
    </source>
</evidence>
<protein>
    <submittedName>
        <fullName evidence="2">Uncharacterized protein</fullName>
    </submittedName>
</protein>
<dbReference type="RefSeq" id="WP_069963010.1">
    <property type="nucleotide sequence ID" value="NZ_CP016094.1"/>
</dbReference>
<dbReference type="STRING" id="1838286.Verru16b_03004"/>
<keyword evidence="1" id="KW-0732">Signal</keyword>
<sequence length="221" mass="24740">MSRLFPPLLCSILLAVVSAPAAPLRGLIDGDTYVSPTGQFRVRTPVRTELGGKITDTTNVVTFQDDFGTHVSIACFELDATQRWEYDTRGLRDYLLYFLTDLLMANFSARFPGATIESARFLPQLMEGALIGYVLLPGGSEFEHFNRVTDAPPADPVVAKRGTLLFVRHRYLYAISTELSERATQRSTYTLTREQEDEQLSARLIALSGRLTFTNDRPRTP</sequence>
<accession>A0A1D8AYD9</accession>
<organism evidence="2 3">
    <name type="scientific">Lacunisphaera limnophila</name>
    <dbReference type="NCBI Taxonomy" id="1838286"/>
    <lineage>
        <taxon>Bacteria</taxon>
        <taxon>Pseudomonadati</taxon>
        <taxon>Verrucomicrobiota</taxon>
        <taxon>Opitutia</taxon>
        <taxon>Opitutales</taxon>
        <taxon>Opitutaceae</taxon>
        <taxon>Lacunisphaera</taxon>
    </lineage>
</organism>
<reference evidence="2 3" key="1">
    <citation type="submission" date="2016-06" db="EMBL/GenBank/DDBJ databases">
        <title>Three novel species with peptidoglycan cell walls form the new genus Lacunisphaera gen. nov. in the family Opitutaceae of the verrucomicrobial subdivision 4.</title>
        <authorList>
            <person name="Rast P."/>
            <person name="Gloeckner I."/>
            <person name="Jogler M."/>
            <person name="Boedeker C."/>
            <person name="Jeske O."/>
            <person name="Wiegand S."/>
            <person name="Reinhardt R."/>
            <person name="Schumann P."/>
            <person name="Rohde M."/>
            <person name="Spring S."/>
            <person name="Gloeckner F.O."/>
            <person name="Jogler C."/>
        </authorList>
    </citation>
    <scope>NUCLEOTIDE SEQUENCE [LARGE SCALE GENOMIC DNA]</scope>
    <source>
        <strain evidence="2 3">IG16b</strain>
    </source>
</reference>
<dbReference type="EMBL" id="CP016094">
    <property type="protein sequence ID" value="AOS45913.1"/>
    <property type="molecule type" value="Genomic_DNA"/>
</dbReference>
<keyword evidence="3" id="KW-1185">Reference proteome</keyword>